<dbReference type="EMBL" id="CP010536">
    <property type="protein sequence ID" value="AJG18298.1"/>
    <property type="molecule type" value="Genomic_DNA"/>
</dbReference>
<keyword evidence="2" id="KW-1185">Reference proteome</keyword>
<sequence length="51" mass="5388">MHWIAPAGCDCQAVAGSAPVDAAFGQSAIITHGARRARHAPRQAWVSFETL</sequence>
<dbReference type="STRING" id="68895.RR42_m0886"/>
<proteinExistence type="predicted"/>
<protein>
    <submittedName>
        <fullName evidence="1">Uncharacterized protein</fullName>
    </submittedName>
</protein>
<dbReference type="AlphaFoldDB" id="A0A0C4Y5W9"/>
<dbReference type="KEGG" id="cbw:RR42_m0886"/>
<organism evidence="1 2">
    <name type="scientific">Cupriavidus basilensis</name>
    <dbReference type="NCBI Taxonomy" id="68895"/>
    <lineage>
        <taxon>Bacteria</taxon>
        <taxon>Pseudomonadati</taxon>
        <taxon>Pseudomonadota</taxon>
        <taxon>Betaproteobacteria</taxon>
        <taxon>Burkholderiales</taxon>
        <taxon>Burkholderiaceae</taxon>
        <taxon>Cupriavidus</taxon>
    </lineage>
</organism>
<dbReference type="Proteomes" id="UP000031843">
    <property type="component" value="Chromosome main"/>
</dbReference>
<evidence type="ECO:0000313" key="1">
    <source>
        <dbReference type="EMBL" id="AJG18298.1"/>
    </source>
</evidence>
<name>A0A0C4Y5W9_9BURK</name>
<reference evidence="1 2" key="1">
    <citation type="journal article" date="2015" name="Genome Announc.">
        <title>Complete Genome Sequence of Cupriavidus basilensis 4G11, Isolated from the Oak Ridge Field Research Center Site.</title>
        <authorList>
            <person name="Ray J."/>
            <person name="Waters R.J."/>
            <person name="Skerker J.M."/>
            <person name="Kuehl J.V."/>
            <person name="Price M.N."/>
            <person name="Huang J."/>
            <person name="Chakraborty R."/>
            <person name="Arkin A.P."/>
            <person name="Deutschbauer A."/>
        </authorList>
    </citation>
    <scope>NUCLEOTIDE SEQUENCE [LARGE SCALE GENOMIC DNA]</scope>
    <source>
        <strain evidence="1">4G11</strain>
    </source>
</reference>
<gene>
    <name evidence="1" type="ORF">RR42_m0886</name>
</gene>
<evidence type="ECO:0000313" key="2">
    <source>
        <dbReference type="Proteomes" id="UP000031843"/>
    </source>
</evidence>
<accession>A0A0C4Y5W9</accession>